<protein>
    <recommendedName>
        <fullName evidence="7">Electron transfer flavoprotein subunit alpha</fullName>
        <shortName evidence="7">Alpha-ETF</shortName>
    </recommendedName>
</protein>
<reference evidence="10" key="1">
    <citation type="submission" date="2021-01" db="EMBL/GenBank/DDBJ databases">
        <authorList>
            <person name="Corre E."/>
            <person name="Pelletier E."/>
            <person name="Niang G."/>
            <person name="Scheremetjew M."/>
            <person name="Finn R."/>
            <person name="Kale V."/>
            <person name="Holt S."/>
            <person name="Cochrane G."/>
            <person name="Meng A."/>
            <person name="Brown T."/>
            <person name="Cohen L."/>
        </authorList>
    </citation>
    <scope>NUCLEOTIDE SEQUENCE</scope>
    <source>
        <strain evidence="10">10249 10 AB</strain>
    </source>
</reference>
<evidence type="ECO:0000313" key="10">
    <source>
        <dbReference type="EMBL" id="CAE0709693.1"/>
    </source>
</evidence>
<feature type="binding site" evidence="8">
    <location>
        <begin position="307"/>
        <end position="314"/>
    </location>
    <ligand>
        <name>FAD</name>
        <dbReference type="ChEBI" id="CHEBI:57692"/>
    </ligand>
</feature>
<dbReference type="InterPro" id="IPR029035">
    <property type="entry name" value="DHS-like_NAD/FAD-binding_dom"/>
</dbReference>
<dbReference type="SMART" id="SM00893">
    <property type="entry name" value="ETF"/>
    <property type="match status" value="1"/>
</dbReference>
<dbReference type="InterPro" id="IPR014730">
    <property type="entry name" value="ETF_a/b_N"/>
</dbReference>
<dbReference type="SUPFAM" id="SSF52467">
    <property type="entry name" value="DHS-like NAD/FAD-binding domain"/>
    <property type="match status" value="1"/>
</dbReference>
<organism evidence="10">
    <name type="scientific">Pseudo-nitzschia australis</name>
    <dbReference type="NCBI Taxonomy" id="44445"/>
    <lineage>
        <taxon>Eukaryota</taxon>
        <taxon>Sar</taxon>
        <taxon>Stramenopiles</taxon>
        <taxon>Ochrophyta</taxon>
        <taxon>Bacillariophyta</taxon>
        <taxon>Bacillariophyceae</taxon>
        <taxon>Bacillariophycidae</taxon>
        <taxon>Bacillariales</taxon>
        <taxon>Bacillariaceae</taxon>
        <taxon>Pseudo-nitzschia</taxon>
    </lineage>
</organism>
<sequence length="358" mass="37094">MISARAAMNMLLSNGSASRTILSRTSMVGGAAATLASNFHKGAKMASTLVISEPLDTDGSTPAGTQSTVSAATQLNNGNEIHLLVVGGTSPSKVPSGVSKVFYVPIDDKLSETVANAVLEVVNDDCNVVVGTQSKFGSTVVPRAAALLDVSPVTDILEIEDEKTFVRPMYAGNVLGKVVAKPGPNGNDRKVLSIRPTCFDKAELIDSSSIDVETLEGVVQAFDKAEWVGESVSKSDRPDLSSASVVVSGGRGIKSGDNFPILEALADKLGAAVGASRAAVDAGFCPNDWQVGQTGKVVAPDLYIAAGISGAIQHLSGMKDSKVIVAINTDGEAPIFQVADYGLKQDLFEAIPELTEKM</sequence>
<keyword evidence="7" id="KW-0496">Mitochondrion</keyword>
<dbReference type="AlphaFoldDB" id="A0A7S4EFA6"/>
<dbReference type="Gene3D" id="3.40.50.1220">
    <property type="entry name" value="TPP-binding domain"/>
    <property type="match status" value="1"/>
</dbReference>
<dbReference type="Pfam" id="PF00766">
    <property type="entry name" value="ETF_alpha"/>
    <property type="match status" value="1"/>
</dbReference>
<evidence type="ECO:0000259" key="9">
    <source>
        <dbReference type="SMART" id="SM00893"/>
    </source>
</evidence>
<evidence type="ECO:0000256" key="1">
    <source>
        <dbReference type="ARBA" id="ARBA00004305"/>
    </source>
</evidence>
<dbReference type="FunFam" id="3.40.50.1220:FF:000001">
    <property type="entry name" value="Electron transfer flavoprotein, alpha subunit"/>
    <property type="match status" value="1"/>
</dbReference>
<dbReference type="InterPro" id="IPR014729">
    <property type="entry name" value="Rossmann-like_a/b/a_fold"/>
</dbReference>
<dbReference type="Pfam" id="PF01012">
    <property type="entry name" value="ETF"/>
    <property type="match status" value="1"/>
</dbReference>
<dbReference type="PANTHER" id="PTHR43153">
    <property type="entry name" value="ELECTRON TRANSFER FLAVOPROTEIN ALPHA"/>
    <property type="match status" value="1"/>
</dbReference>
<feature type="binding site" evidence="8">
    <location>
        <position position="328"/>
    </location>
    <ligand>
        <name>FAD</name>
        <dbReference type="ChEBI" id="CHEBI:57692"/>
    </ligand>
</feature>
<keyword evidence="4 7" id="KW-0285">Flavoprotein</keyword>
<comment type="function">
    <text evidence="7">The electron transfer flavoprotein serves as a specific electron acceptor for several dehydrogenases, including five acyl-CoA dehydrogenases, glutaryl-CoA and sarcosine dehydrogenase. It transfers the electrons to the main mitochondrial respiratory chain via ETF-ubiquinone oxidoreductase (ETF dehydrogenase).</text>
</comment>
<feature type="binding site" evidence="8">
    <location>
        <position position="251"/>
    </location>
    <ligand>
        <name>FAD</name>
        <dbReference type="ChEBI" id="CHEBI:57692"/>
    </ligand>
</feature>
<evidence type="ECO:0000256" key="7">
    <source>
        <dbReference type="PIRNR" id="PIRNR000089"/>
    </source>
</evidence>
<dbReference type="SUPFAM" id="SSF52402">
    <property type="entry name" value="Adenine nucleotide alpha hydrolases-like"/>
    <property type="match status" value="1"/>
</dbReference>
<dbReference type="Gene3D" id="3.40.50.620">
    <property type="entry name" value="HUPs"/>
    <property type="match status" value="1"/>
</dbReference>
<comment type="subunit">
    <text evidence="7">Heterodimer of an alpha and a beta subunit.</text>
</comment>
<gene>
    <name evidence="10" type="ORF">PAUS00366_LOCUS2413</name>
</gene>
<dbReference type="GO" id="GO:0050660">
    <property type="term" value="F:flavin adenine dinucleotide binding"/>
    <property type="evidence" value="ECO:0007669"/>
    <property type="project" value="InterPro"/>
</dbReference>
<evidence type="ECO:0000256" key="8">
    <source>
        <dbReference type="PIRSR" id="PIRSR000089-1"/>
    </source>
</evidence>
<evidence type="ECO:0000256" key="6">
    <source>
        <dbReference type="ARBA" id="ARBA00022982"/>
    </source>
</evidence>
<dbReference type="GO" id="GO:0009055">
    <property type="term" value="F:electron transfer activity"/>
    <property type="evidence" value="ECO:0007669"/>
    <property type="project" value="InterPro"/>
</dbReference>
<keyword evidence="3 7" id="KW-0813">Transport</keyword>
<name>A0A7S4EFA6_9STRA</name>
<evidence type="ECO:0000256" key="3">
    <source>
        <dbReference type="ARBA" id="ARBA00022448"/>
    </source>
</evidence>
<evidence type="ECO:0000256" key="5">
    <source>
        <dbReference type="ARBA" id="ARBA00022827"/>
    </source>
</evidence>
<comment type="similarity">
    <text evidence="2 7">Belongs to the ETF alpha-subunit/FixB family.</text>
</comment>
<feature type="binding site" evidence="8">
    <location>
        <begin position="276"/>
        <end position="277"/>
    </location>
    <ligand>
        <name>FAD</name>
        <dbReference type="ChEBI" id="CHEBI:57692"/>
    </ligand>
</feature>
<proteinExistence type="inferred from homology"/>
<dbReference type="GO" id="GO:0005759">
    <property type="term" value="C:mitochondrial matrix"/>
    <property type="evidence" value="ECO:0007669"/>
    <property type="project" value="UniProtKB-SubCell"/>
</dbReference>
<evidence type="ECO:0000256" key="2">
    <source>
        <dbReference type="ARBA" id="ARBA00005817"/>
    </source>
</evidence>
<feature type="binding site" evidence="8">
    <location>
        <begin position="290"/>
        <end position="294"/>
    </location>
    <ligand>
        <name>FAD</name>
        <dbReference type="ChEBI" id="CHEBI:57692"/>
    </ligand>
</feature>
<keyword evidence="5 7" id="KW-0274">FAD</keyword>
<dbReference type="InterPro" id="IPR018206">
    <property type="entry name" value="ETF_asu_C_CS"/>
</dbReference>
<dbReference type="PANTHER" id="PTHR43153:SF1">
    <property type="entry name" value="ELECTRON TRANSFER FLAVOPROTEIN SUBUNIT ALPHA, MITOCHONDRIAL"/>
    <property type="match status" value="1"/>
</dbReference>
<dbReference type="InterPro" id="IPR014731">
    <property type="entry name" value="ETF_asu_C"/>
</dbReference>
<dbReference type="InterPro" id="IPR001308">
    <property type="entry name" value="ETF_a/FixB"/>
</dbReference>
<accession>A0A7S4EFA6</accession>
<dbReference type="PROSITE" id="PS00696">
    <property type="entry name" value="ETF_ALPHA"/>
    <property type="match status" value="1"/>
</dbReference>
<comment type="cofactor">
    <cofactor evidence="7 8">
        <name>FAD</name>
        <dbReference type="ChEBI" id="CHEBI:57692"/>
    </cofactor>
    <text evidence="7 8">Binds 1 FAD per dimer.</text>
</comment>
<dbReference type="EMBL" id="HBIX01003169">
    <property type="protein sequence ID" value="CAE0709693.1"/>
    <property type="molecule type" value="Transcribed_RNA"/>
</dbReference>
<comment type="subcellular location">
    <subcellularLocation>
        <location evidence="1 7">Mitochondrion matrix</location>
    </subcellularLocation>
</comment>
<dbReference type="PIRSF" id="PIRSF000089">
    <property type="entry name" value="Electra_flavoP_a"/>
    <property type="match status" value="1"/>
</dbReference>
<dbReference type="GO" id="GO:0033539">
    <property type="term" value="P:fatty acid beta-oxidation using acyl-CoA dehydrogenase"/>
    <property type="evidence" value="ECO:0007669"/>
    <property type="project" value="TreeGrafter"/>
</dbReference>
<feature type="domain" description="Electron transfer flavoprotein alpha/beta-subunit N-terminal" evidence="9">
    <location>
        <begin position="48"/>
        <end position="231"/>
    </location>
</feature>
<keyword evidence="6 7" id="KW-0249">Electron transport</keyword>
<evidence type="ECO:0000256" key="4">
    <source>
        <dbReference type="ARBA" id="ARBA00022630"/>
    </source>
</evidence>